<feature type="domain" description="SPRY" evidence="2">
    <location>
        <begin position="103"/>
        <end position="208"/>
    </location>
</feature>
<sequence length="212" mass="23333">MAKATEVDTTSSRNQDDAASKESKPKVSHLDEASEPTQATPTSKEPEKKKRKRENGNTNTESWDPAHCGQLIKLSNDDTTMETFIVNPEDWSCVMASTSVETFSVQFNTLGQRDNGDIWIGYCKQDGFVPNGSTRGRFCQILPPGRESVPGDETSHAFAPGDTLTVVHKRANGTIVFLKNDQDIGVEYENVSDEDRFPAVVTNRDGVSISFV</sequence>
<dbReference type="AlphaFoldDB" id="A0A6G0W6B0"/>
<dbReference type="EMBL" id="VJMJ01000339">
    <property type="protein sequence ID" value="KAF0722312.1"/>
    <property type="molecule type" value="Genomic_DNA"/>
</dbReference>
<dbReference type="VEuPathDB" id="FungiDB:AeMF1_002085"/>
<feature type="compositionally biased region" description="Basic and acidic residues" evidence="1">
    <location>
        <begin position="14"/>
        <end position="32"/>
    </location>
</feature>
<reference evidence="3 4" key="1">
    <citation type="submission" date="2019-07" db="EMBL/GenBank/DDBJ databases">
        <title>Genomics analysis of Aphanomyces spp. identifies a new class of oomycete effector associated with host adaptation.</title>
        <authorList>
            <person name="Gaulin E."/>
        </authorList>
    </citation>
    <scope>NUCLEOTIDE SEQUENCE [LARGE SCALE GENOMIC DNA]</scope>
    <source>
        <strain evidence="3 4">ATCC 201684</strain>
    </source>
</reference>
<proteinExistence type="predicted"/>
<protein>
    <recommendedName>
        <fullName evidence="2">SPRY domain-containing protein</fullName>
    </recommendedName>
</protein>
<dbReference type="Pfam" id="PF00622">
    <property type="entry name" value="SPRY"/>
    <property type="match status" value="1"/>
</dbReference>
<gene>
    <name evidence="3" type="ORF">Ae201684_018528</name>
</gene>
<evidence type="ECO:0000256" key="1">
    <source>
        <dbReference type="SAM" id="MobiDB-lite"/>
    </source>
</evidence>
<evidence type="ECO:0000313" key="4">
    <source>
        <dbReference type="Proteomes" id="UP000481153"/>
    </source>
</evidence>
<dbReference type="Gene3D" id="2.60.120.920">
    <property type="match status" value="1"/>
</dbReference>
<dbReference type="InterPro" id="IPR043136">
    <property type="entry name" value="B30.2/SPRY_sf"/>
</dbReference>
<comment type="caution">
    <text evidence="3">The sequence shown here is derived from an EMBL/GenBank/DDBJ whole genome shotgun (WGS) entry which is preliminary data.</text>
</comment>
<dbReference type="InterPro" id="IPR013320">
    <property type="entry name" value="ConA-like_dom_sf"/>
</dbReference>
<dbReference type="SUPFAM" id="SSF49899">
    <property type="entry name" value="Concanavalin A-like lectins/glucanases"/>
    <property type="match status" value="1"/>
</dbReference>
<dbReference type="Proteomes" id="UP000481153">
    <property type="component" value="Unassembled WGS sequence"/>
</dbReference>
<evidence type="ECO:0000313" key="3">
    <source>
        <dbReference type="EMBL" id="KAF0722312.1"/>
    </source>
</evidence>
<organism evidence="3 4">
    <name type="scientific">Aphanomyces euteiches</name>
    <dbReference type="NCBI Taxonomy" id="100861"/>
    <lineage>
        <taxon>Eukaryota</taxon>
        <taxon>Sar</taxon>
        <taxon>Stramenopiles</taxon>
        <taxon>Oomycota</taxon>
        <taxon>Saprolegniomycetes</taxon>
        <taxon>Saprolegniales</taxon>
        <taxon>Verrucalvaceae</taxon>
        <taxon>Aphanomyces</taxon>
    </lineage>
</organism>
<name>A0A6G0W6B0_9STRA</name>
<accession>A0A6G0W6B0</accession>
<evidence type="ECO:0000259" key="2">
    <source>
        <dbReference type="Pfam" id="PF00622"/>
    </source>
</evidence>
<feature type="region of interest" description="Disordered" evidence="1">
    <location>
        <begin position="1"/>
        <end position="69"/>
    </location>
</feature>
<keyword evidence="4" id="KW-1185">Reference proteome</keyword>
<dbReference type="InterPro" id="IPR003877">
    <property type="entry name" value="SPRY_dom"/>
</dbReference>